<dbReference type="InterPro" id="IPR036116">
    <property type="entry name" value="FN3_sf"/>
</dbReference>
<dbReference type="SUPFAM" id="SSF49265">
    <property type="entry name" value="Fibronectin type III"/>
    <property type="match status" value="1"/>
</dbReference>
<dbReference type="PROSITE" id="PS50853">
    <property type="entry name" value="FN3"/>
    <property type="match status" value="1"/>
</dbReference>
<evidence type="ECO:0000313" key="2">
    <source>
        <dbReference type="EMBL" id="GAH16570.1"/>
    </source>
</evidence>
<dbReference type="EMBL" id="BART01035681">
    <property type="protein sequence ID" value="GAH16570.1"/>
    <property type="molecule type" value="Genomic_DNA"/>
</dbReference>
<feature type="non-terminal residue" evidence="2">
    <location>
        <position position="186"/>
    </location>
</feature>
<gene>
    <name evidence="2" type="ORF">S01H4_60490</name>
</gene>
<dbReference type="PANTHER" id="PTHR47635">
    <property type="entry name" value="CUB DOMAIN-CONTAINING PROTEIN"/>
    <property type="match status" value="1"/>
</dbReference>
<feature type="domain" description="Fibronectin type-III" evidence="1">
    <location>
        <begin position="1"/>
        <end position="35"/>
    </location>
</feature>
<proteinExistence type="predicted"/>
<dbReference type="InterPro" id="IPR013320">
    <property type="entry name" value="ConA-like_dom_sf"/>
</dbReference>
<evidence type="ECO:0000259" key="1">
    <source>
        <dbReference type="PROSITE" id="PS50853"/>
    </source>
</evidence>
<reference evidence="2" key="1">
    <citation type="journal article" date="2014" name="Front. Microbiol.">
        <title>High frequency of phylogenetically diverse reductive dehalogenase-homologous genes in deep subseafloor sedimentary metagenomes.</title>
        <authorList>
            <person name="Kawai M."/>
            <person name="Futagami T."/>
            <person name="Toyoda A."/>
            <person name="Takaki Y."/>
            <person name="Nishi S."/>
            <person name="Hori S."/>
            <person name="Arai W."/>
            <person name="Tsubouchi T."/>
            <person name="Morono Y."/>
            <person name="Uchiyama I."/>
            <person name="Ito T."/>
            <person name="Fujiyama A."/>
            <person name="Inagaki F."/>
            <person name="Takami H."/>
        </authorList>
    </citation>
    <scope>NUCLEOTIDE SEQUENCE</scope>
    <source>
        <strain evidence="2">Expedition CK06-06</strain>
    </source>
</reference>
<accession>X1E881</accession>
<dbReference type="CDD" id="cd00063">
    <property type="entry name" value="FN3"/>
    <property type="match status" value="1"/>
</dbReference>
<feature type="non-terminal residue" evidence="2">
    <location>
        <position position="1"/>
    </location>
</feature>
<organism evidence="2">
    <name type="scientific">marine sediment metagenome</name>
    <dbReference type="NCBI Taxonomy" id="412755"/>
    <lineage>
        <taxon>unclassified sequences</taxon>
        <taxon>metagenomes</taxon>
        <taxon>ecological metagenomes</taxon>
    </lineage>
</organism>
<dbReference type="PANTHER" id="PTHR47635:SF2">
    <property type="entry name" value="LAMG-LIKE JELLYROLL FOLD DOMAIN-CONTAINING PROTEIN"/>
    <property type="match status" value="1"/>
</dbReference>
<name>X1E881_9ZZZZ</name>
<dbReference type="InterPro" id="IPR003961">
    <property type="entry name" value="FN3_dom"/>
</dbReference>
<dbReference type="AlphaFoldDB" id="X1E881"/>
<dbReference type="SUPFAM" id="SSF49899">
    <property type="entry name" value="Concanavalin A-like lectins/glucanases"/>
    <property type="match status" value="1"/>
</dbReference>
<dbReference type="Gene3D" id="2.60.120.200">
    <property type="match status" value="1"/>
</dbReference>
<comment type="caution">
    <text evidence="2">The sequence shown here is derived from an EMBL/GenBank/DDBJ whole genome shotgun (WGS) entry which is preliminary data.</text>
</comment>
<protein>
    <recommendedName>
        <fullName evidence="1">Fibronectin type-III domain-containing protein</fullName>
    </recommendedName>
</protein>
<sequence>RDLTPSIPYWFRVCAYNAAGDSGYSNEATDTMLAQYAPTEFEKWIRKPGIKLDALCEMNLGKPFEGFPFMKDDDLIGCWPFDEGSGMVAYDKSGNGNDGSLENMEEEDWVDGKLNKALEFDGVNERVNVPTDESLDIGTDFSVVVWIKATADKEGEYPEDLAKFIYKGFHIYRSDGGSIGFGYNDD</sequence>